<keyword evidence="4" id="KW-0493">Microtubule</keyword>
<dbReference type="InterPro" id="IPR003008">
    <property type="entry name" value="Tubulin_FtsZ_GTPase"/>
</dbReference>
<evidence type="ECO:0000256" key="4">
    <source>
        <dbReference type="ARBA" id="ARBA00022701"/>
    </source>
</evidence>
<dbReference type="OMA" id="IEWVPND"/>
<dbReference type="InterPro" id="IPR036525">
    <property type="entry name" value="Tubulin/FtsZ_GTPase_sf"/>
</dbReference>
<accession>A0A5N6E3P0</accession>
<evidence type="ECO:0000256" key="1">
    <source>
        <dbReference type="ARBA" id="ARBA00004245"/>
    </source>
</evidence>
<dbReference type="Gene3D" id="1.10.287.600">
    <property type="entry name" value="Helix hairpin bin"/>
    <property type="match status" value="1"/>
</dbReference>
<evidence type="ECO:0000256" key="5">
    <source>
        <dbReference type="ARBA" id="ARBA00022741"/>
    </source>
</evidence>
<dbReference type="InterPro" id="IPR000217">
    <property type="entry name" value="Tubulin"/>
</dbReference>
<evidence type="ECO:0000256" key="6">
    <source>
        <dbReference type="ARBA" id="ARBA00023134"/>
    </source>
</evidence>
<dbReference type="InterPro" id="IPR008280">
    <property type="entry name" value="Tub_FtsZ_C"/>
</dbReference>
<dbReference type="GO" id="GO:0005874">
    <property type="term" value="C:microtubule"/>
    <property type="evidence" value="ECO:0007669"/>
    <property type="project" value="UniProtKB-KW"/>
</dbReference>
<evidence type="ECO:0000259" key="8">
    <source>
        <dbReference type="SMART" id="SM00864"/>
    </source>
</evidence>
<dbReference type="VEuPathDB" id="FungiDB:BDV34DRAFT_219146"/>
<protein>
    <submittedName>
        <fullName evidence="10">Tubulin/FtsZ, GTPase domain-containing protein</fullName>
    </submittedName>
</protein>
<dbReference type="GO" id="GO:0005200">
    <property type="term" value="F:structural constituent of cytoskeleton"/>
    <property type="evidence" value="ECO:0007669"/>
    <property type="project" value="InterPro"/>
</dbReference>
<dbReference type="SUPFAM" id="SSF52540">
    <property type="entry name" value="P-loop containing nucleoside triphosphate hydrolases"/>
    <property type="match status" value="1"/>
</dbReference>
<dbReference type="SMART" id="SM00864">
    <property type="entry name" value="Tubulin"/>
    <property type="match status" value="1"/>
</dbReference>
<dbReference type="Gene3D" id="3.40.50.1440">
    <property type="entry name" value="Tubulin/FtsZ, GTPase domain"/>
    <property type="match status" value="1"/>
</dbReference>
<keyword evidence="11" id="KW-1185">Reference proteome</keyword>
<dbReference type="PRINTS" id="PR01161">
    <property type="entry name" value="TUBULIN"/>
</dbReference>
<dbReference type="SUPFAM" id="SSF55307">
    <property type="entry name" value="Tubulin C-terminal domain-like"/>
    <property type="match status" value="1"/>
</dbReference>
<dbReference type="SMART" id="SM00865">
    <property type="entry name" value="Tubulin_C"/>
    <property type="match status" value="1"/>
</dbReference>
<dbReference type="Proteomes" id="UP000326532">
    <property type="component" value="Unassembled WGS sequence"/>
</dbReference>
<dbReference type="Gene3D" id="3.30.1330.20">
    <property type="entry name" value="Tubulin/FtsZ, C-terminal domain"/>
    <property type="match status" value="1"/>
</dbReference>
<dbReference type="Pfam" id="PF03953">
    <property type="entry name" value="Tubulin_C"/>
    <property type="match status" value="1"/>
</dbReference>
<keyword evidence="7" id="KW-0206">Cytoskeleton</keyword>
<reference evidence="10 11" key="1">
    <citation type="submission" date="2019-04" db="EMBL/GenBank/DDBJ databases">
        <title>Fungal friends and foes A comparative genomics study of 23 Aspergillus species from section Flavi.</title>
        <authorList>
            <consortium name="DOE Joint Genome Institute"/>
            <person name="Kjaerbolling I."/>
            <person name="Vesth T.C."/>
            <person name="Frisvad J.C."/>
            <person name="Nybo J.L."/>
            <person name="Theobald S."/>
            <person name="Kildgaard S."/>
            <person name="Petersen T.I."/>
            <person name="Kuo A."/>
            <person name="Sato A."/>
            <person name="Lyhne E.K."/>
            <person name="Kogle M.E."/>
            <person name="Wiebenga A."/>
            <person name="Kun R.S."/>
            <person name="Lubbers R.J."/>
            <person name="Makela M.R."/>
            <person name="Barry K."/>
            <person name="Chovatia M."/>
            <person name="Clum A."/>
            <person name="Daum C."/>
            <person name="Haridas S."/>
            <person name="He G."/>
            <person name="LaButti K."/>
            <person name="Lipzen A."/>
            <person name="Mondo S."/>
            <person name="Pangilinan J."/>
            <person name="Riley R."/>
            <person name="Salamov A."/>
            <person name="Simmons B.A."/>
            <person name="Magnuson J.K."/>
            <person name="Henrissat B."/>
            <person name="Mortensen U.H."/>
            <person name="Larsen T.O."/>
            <person name="De vries R.P."/>
            <person name="Grigoriev I.V."/>
            <person name="Machida M."/>
            <person name="Baker S.E."/>
            <person name="Andersen M.R."/>
        </authorList>
    </citation>
    <scope>NUCLEOTIDE SEQUENCE [LARGE SCALE GENOMIC DNA]</scope>
    <source>
        <strain evidence="10 11">CBS 117618</strain>
    </source>
</reference>
<organism evidence="10 11">
    <name type="scientific">Aspergillus parasiticus</name>
    <dbReference type="NCBI Taxonomy" id="5067"/>
    <lineage>
        <taxon>Eukaryota</taxon>
        <taxon>Fungi</taxon>
        <taxon>Dikarya</taxon>
        <taxon>Ascomycota</taxon>
        <taxon>Pezizomycotina</taxon>
        <taxon>Eurotiomycetes</taxon>
        <taxon>Eurotiomycetidae</taxon>
        <taxon>Eurotiales</taxon>
        <taxon>Aspergillaceae</taxon>
        <taxon>Aspergillus</taxon>
        <taxon>Aspergillus subgen. Circumdati</taxon>
    </lineage>
</organism>
<dbReference type="PRINTS" id="PR01163">
    <property type="entry name" value="BETATUBULIN"/>
</dbReference>
<dbReference type="CDD" id="cd02187">
    <property type="entry name" value="beta_tubulin"/>
    <property type="match status" value="1"/>
</dbReference>
<comment type="subunit">
    <text evidence="3">Dimer of alpha and beta chains. A typical microtubule is a hollow water-filled tube with an outer diameter of 25 nm and an inner diameter of 15 nM. Alpha-beta heterodimers associate head-to-tail to form protofilaments running lengthwise along the microtubule wall with the beta-tubulin subunit facing the microtubule plus end conferring a structural polarity. Microtubules usually have 13 protofilaments but different protofilament numbers can be found in some organisms and specialized cells.</text>
</comment>
<feature type="domain" description="Tubulin/FtsZ 2-layer sandwich" evidence="9">
    <location>
        <begin position="500"/>
        <end position="632"/>
    </location>
</feature>
<keyword evidence="6" id="KW-0342">GTP-binding</keyword>
<evidence type="ECO:0000313" key="11">
    <source>
        <dbReference type="Proteomes" id="UP000326532"/>
    </source>
</evidence>
<dbReference type="InterPro" id="IPR037103">
    <property type="entry name" value="Tubulin/FtsZ-like_C"/>
</dbReference>
<keyword evidence="5" id="KW-0547">Nucleotide-binding</keyword>
<comment type="subcellular location">
    <subcellularLocation>
        <location evidence="1">Cytoplasm</location>
        <location evidence="1">Cytoskeleton</location>
    </subcellularLocation>
</comment>
<dbReference type="Pfam" id="PF00091">
    <property type="entry name" value="Tubulin"/>
    <property type="match status" value="1"/>
</dbReference>
<name>A0A5N6E3P0_ASPPA</name>
<dbReference type="InterPro" id="IPR023123">
    <property type="entry name" value="Tubulin_C"/>
</dbReference>
<evidence type="ECO:0000256" key="3">
    <source>
        <dbReference type="ARBA" id="ARBA00011747"/>
    </source>
</evidence>
<evidence type="ECO:0000256" key="7">
    <source>
        <dbReference type="ARBA" id="ARBA00023212"/>
    </source>
</evidence>
<keyword evidence="7" id="KW-0963">Cytoplasm</keyword>
<dbReference type="GO" id="GO:0007017">
    <property type="term" value="P:microtubule-based process"/>
    <property type="evidence" value="ECO:0007669"/>
    <property type="project" value="InterPro"/>
</dbReference>
<evidence type="ECO:0000259" key="9">
    <source>
        <dbReference type="SMART" id="SM00865"/>
    </source>
</evidence>
<dbReference type="AlphaFoldDB" id="A0A5N6E3P0"/>
<evidence type="ECO:0000313" key="10">
    <source>
        <dbReference type="EMBL" id="KAB8211929.1"/>
    </source>
</evidence>
<dbReference type="InterPro" id="IPR040632">
    <property type="entry name" value="Sulfotransfer_4"/>
</dbReference>
<evidence type="ECO:0000256" key="2">
    <source>
        <dbReference type="ARBA" id="ARBA00009636"/>
    </source>
</evidence>
<dbReference type="InterPro" id="IPR027417">
    <property type="entry name" value="P-loop_NTPase"/>
</dbReference>
<proteinExistence type="inferred from homology"/>
<dbReference type="PANTHER" id="PTHR11588">
    <property type="entry name" value="TUBULIN"/>
    <property type="match status" value="1"/>
</dbReference>
<dbReference type="InterPro" id="IPR018316">
    <property type="entry name" value="Tubulin/FtsZ_2-layer-sand-dom"/>
</dbReference>
<dbReference type="Pfam" id="PF17784">
    <property type="entry name" value="Sulfotransfer_4"/>
    <property type="match status" value="1"/>
</dbReference>
<dbReference type="InterPro" id="IPR002453">
    <property type="entry name" value="Beta_tubulin"/>
</dbReference>
<dbReference type="EMBL" id="ML734937">
    <property type="protein sequence ID" value="KAB8211929.1"/>
    <property type="molecule type" value="Genomic_DNA"/>
</dbReference>
<dbReference type="GO" id="GO:0003924">
    <property type="term" value="F:GTPase activity"/>
    <property type="evidence" value="ECO:0007669"/>
    <property type="project" value="InterPro"/>
</dbReference>
<dbReference type="SUPFAM" id="SSF52490">
    <property type="entry name" value="Tubulin nucleotide-binding domain-like"/>
    <property type="match status" value="1"/>
</dbReference>
<dbReference type="GO" id="GO:0005525">
    <property type="term" value="F:GTP binding"/>
    <property type="evidence" value="ECO:0007669"/>
    <property type="project" value="UniProtKB-KW"/>
</dbReference>
<dbReference type="Gene3D" id="3.40.50.300">
    <property type="entry name" value="P-loop containing nucleotide triphosphate hydrolases"/>
    <property type="match status" value="1"/>
</dbReference>
<sequence length="679" mass="77034">MSREIDRLAQPADKKKMRLIVASCSRTGTLGLHAGLEMLGYTPYHMIDVMFKGRSPHMKVFTEAIIANHNQLSGIKRYETADVDKWIGNYDCLMEIPSYIGSRAMRGYIEDPDVKFIVTERSPEKWVRSIDNTIGEAVKAAHQFPLNILKRFDSELGHFLRLATVMYWAYADGANPGDTDSEAALYKNYVEYIRSMKDTLPKDRLLVVKLEEGLGWEQICPFLDLPIPEEKYPRGNDPDMFHRIVADYMEPRVKAAMLNLGAMVTATAGIAGYLGWREAVTDEHGLDNSGGFTGSDYQREKLNVYFSETEPQKYVPRAVLIDSKSDTRDRICTGPRRTFFNPRNLLFRGYCAGQCWAIGYHTAGAELIDEAMDMVRREAEECECLQGFQIIHSVGWGTGGGMGALLISRLRDEFPDRVITTFSVFPSRVPDVVVEPYNVTLSMNRLIEDCDATFCIDNQAFVDACTGALGQCDPSHEDLNRLIAQAMSGVTACFRFPGQLNSDLRKLTTTMVPLPRLHFFTLGVSPLCRYTSESFNVPRIIQQLFSSDNMTASGDEHIARGLSCLAIFRGKVSKREIEAQLDNLRNKHSPEYIEWVPNDIRWTAYLPHNYNMSGTLLSNSTSIQKMFRHVSKEFSALYRRKAYMNPYSWNGVDEMDFVEAESNMNDLIEEYREHQDGPI</sequence>
<comment type="similarity">
    <text evidence="2">Belongs to the tubulin family.</text>
</comment>
<feature type="domain" description="Tubulin/FtsZ GTPase" evidence="8">
    <location>
        <begin position="302"/>
        <end position="498"/>
    </location>
</feature>
<gene>
    <name evidence="10" type="ORF">BDV34DRAFT_219146</name>
</gene>